<dbReference type="InterPro" id="IPR043129">
    <property type="entry name" value="ATPase_NBD"/>
</dbReference>
<dbReference type="PANTHER" id="PTHR18964">
    <property type="entry name" value="ROK (REPRESSOR, ORF, KINASE) FAMILY"/>
    <property type="match status" value="1"/>
</dbReference>
<dbReference type="PANTHER" id="PTHR18964:SF149">
    <property type="entry name" value="BIFUNCTIONAL UDP-N-ACETYLGLUCOSAMINE 2-EPIMERASE_N-ACETYLMANNOSAMINE KINASE"/>
    <property type="match status" value="1"/>
</dbReference>
<dbReference type="PROSITE" id="PS01125">
    <property type="entry name" value="ROK"/>
    <property type="match status" value="1"/>
</dbReference>
<dbReference type="Proteomes" id="UP000178869">
    <property type="component" value="Unassembled WGS sequence"/>
</dbReference>
<dbReference type="Pfam" id="PF00480">
    <property type="entry name" value="ROK"/>
    <property type="match status" value="1"/>
</dbReference>
<sequence length="304" mass="32299">MTVRSSKKQNLYLGVDIGGSSTKFVVVSLPRMGVNNFCKHKTPKTRKELLRLISGHVNEFEQGYGRKLTGVGVALAGVFDASSKKILHSPNLPAFNNWNIYQVVKAAVKRPLFVGNDANAFTLGESMLGAAKGFRRVFGMTIGTGVGGGLFSNGQLEIGANGGAGEIGHSVVVAGGKQCTCGGHGHLEEYITTRAFLRLGGYSPSVIAVKARKGDKRSQKVFDVMTGYLAIALANIVNIWDPEAIVIGGGIAQDSDLFLKRAVYLAKKEILSPQAARGFVVKVAKLGEYSGAIGAILFNNKNKL</sequence>
<dbReference type="InterPro" id="IPR049874">
    <property type="entry name" value="ROK_cs"/>
</dbReference>
<proteinExistence type="inferred from homology"/>
<reference evidence="2 3" key="1">
    <citation type="journal article" date="2016" name="Nat. Commun.">
        <title>Thousands of microbial genomes shed light on interconnected biogeochemical processes in an aquifer system.</title>
        <authorList>
            <person name="Anantharaman K."/>
            <person name="Brown C.T."/>
            <person name="Hug L.A."/>
            <person name="Sharon I."/>
            <person name="Castelle C.J."/>
            <person name="Probst A.J."/>
            <person name="Thomas B.C."/>
            <person name="Singh A."/>
            <person name="Wilkins M.J."/>
            <person name="Karaoz U."/>
            <person name="Brodie E.L."/>
            <person name="Williams K.H."/>
            <person name="Hubbard S.S."/>
            <person name="Banfield J.F."/>
        </authorList>
    </citation>
    <scope>NUCLEOTIDE SEQUENCE [LARGE SCALE GENOMIC DNA]</scope>
</reference>
<evidence type="ECO:0008006" key="4">
    <source>
        <dbReference type="Google" id="ProtNLM"/>
    </source>
</evidence>
<evidence type="ECO:0000313" key="3">
    <source>
        <dbReference type="Proteomes" id="UP000178869"/>
    </source>
</evidence>
<dbReference type="AlphaFoldDB" id="A0A1G2PH62"/>
<evidence type="ECO:0000256" key="1">
    <source>
        <dbReference type="ARBA" id="ARBA00006479"/>
    </source>
</evidence>
<name>A0A1G2PH62_9BACT</name>
<dbReference type="InterPro" id="IPR000600">
    <property type="entry name" value="ROK"/>
</dbReference>
<protein>
    <recommendedName>
        <fullName evidence="4">Sugar kinase</fullName>
    </recommendedName>
</protein>
<dbReference type="Gene3D" id="3.30.420.40">
    <property type="match status" value="2"/>
</dbReference>
<dbReference type="EMBL" id="MHSR01000010">
    <property type="protein sequence ID" value="OHA46922.1"/>
    <property type="molecule type" value="Genomic_DNA"/>
</dbReference>
<comment type="caution">
    <text evidence="2">The sequence shown here is derived from an EMBL/GenBank/DDBJ whole genome shotgun (WGS) entry which is preliminary data.</text>
</comment>
<comment type="similarity">
    <text evidence="1">Belongs to the ROK (NagC/XylR) family.</text>
</comment>
<accession>A0A1G2PH62</accession>
<organism evidence="2 3">
    <name type="scientific">Candidatus Terrybacteria bacterium RIFCSPHIGHO2_01_FULL_43_35</name>
    <dbReference type="NCBI Taxonomy" id="1802361"/>
    <lineage>
        <taxon>Bacteria</taxon>
        <taxon>Candidatus Terryibacteriota</taxon>
    </lineage>
</organism>
<dbReference type="SUPFAM" id="SSF53067">
    <property type="entry name" value="Actin-like ATPase domain"/>
    <property type="match status" value="1"/>
</dbReference>
<evidence type="ECO:0000313" key="2">
    <source>
        <dbReference type="EMBL" id="OHA46922.1"/>
    </source>
</evidence>
<gene>
    <name evidence="2" type="ORF">A2828_04260</name>
</gene>